<organism evidence="2 3">
    <name type="scientific">[Brevibacterium] flavum</name>
    <dbReference type="NCBI Taxonomy" id="92706"/>
    <lineage>
        <taxon>Bacteria</taxon>
        <taxon>Bacillati</taxon>
        <taxon>Actinomycetota</taxon>
        <taxon>Actinomycetes</taxon>
        <taxon>Mycobacteriales</taxon>
        <taxon>Corynebacteriaceae</taxon>
        <taxon>Corynebacterium</taxon>
    </lineage>
</organism>
<dbReference type="InterPro" id="IPR036397">
    <property type="entry name" value="RNaseH_sf"/>
</dbReference>
<name>A0A0F6Z618_9CORY</name>
<dbReference type="AlphaFoldDB" id="A0A0F6Z618"/>
<dbReference type="HOGENOM" id="CLU_1259443_0_0_11"/>
<gene>
    <name evidence="2" type="ORF">YH66_09730</name>
</gene>
<dbReference type="SUPFAM" id="SSF53098">
    <property type="entry name" value="Ribonuclease H-like"/>
    <property type="match status" value="1"/>
</dbReference>
<accession>A0A0F6Z618</accession>
<feature type="domain" description="Exonuclease" evidence="1">
    <location>
        <begin position="9"/>
        <end position="183"/>
    </location>
</feature>
<evidence type="ECO:0000313" key="3">
    <source>
        <dbReference type="Proteomes" id="UP000034037"/>
    </source>
</evidence>
<proteinExistence type="predicted"/>
<dbReference type="Gene3D" id="3.30.420.10">
    <property type="entry name" value="Ribonuclease H-like superfamily/Ribonuclease H"/>
    <property type="match status" value="1"/>
</dbReference>
<evidence type="ECO:0000313" key="2">
    <source>
        <dbReference type="EMBL" id="AKF27810.1"/>
    </source>
</evidence>
<protein>
    <recommendedName>
        <fullName evidence="1">Exonuclease domain-containing protein</fullName>
    </recommendedName>
</protein>
<sequence length="219" mass="24413">MKPKPAFIGLDLETTGLDAHSGVILEVGIIIFDADLMPIKARSWLTNELVEKEAIVSAPVVEVMHEESGLWENLKTGHTQPLRQVEAEASAWILEAGANKLPMLGSSITFDRMWLDHHMPNLHRLFHYRSLDATSVLLASTSLYDFTNINDQQTLLVLDMLEYLGRWDLKPHRALYDLCQSAALVKATLNAVARPPLTPLPERFPAPGGILKTPESESR</sequence>
<evidence type="ECO:0000259" key="1">
    <source>
        <dbReference type="Pfam" id="PF00929"/>
    </source>
</evidence>
<keyword evidence="3" id="KW-1185">Reference proteome</keyword>
<dbReference type="PATRIC" id="fig|92706.3.peg.2034"/>
<dbReference type="EMBL" id="CP011309">
    <property type="protein sequence ID" value="AKF27810.1"/>
    <property type="molecule type" value="Genomic_DNA"/>
</dbReference>
<dbReference type="InterPro" id="IPR012337">
    <property type="entry name" value="RNaseH-like_sf"/>
</dbReference>
<dbReference type="Proteomes" id="UP000034037">
    <property type="component" value="Chromosome"/>
</dbReference>
<dbReference type="RefSeq" id="WP_003861844.1">
    <property type="nucleotide sequence ID" value="NZ_CP011309.1"/>
</dbReference>
<dbReference type="GO" id="GO:0003676">
    <property type="term" value="F:nucleic acid binding"/>
    <property type="evidence" value="ECO:0007669"/>
    <property type="project" value="InterPro"/>
</dbReference>
<dbReference type="InterPro" id="IPR013520">
    <property type="entry name" value="Ribonucl_H"/>
</dbReference>
<dbReference type="Pfam" id="PF00929">
    <property type="entry name" value="RNase_T"/>
    <property type="match status" value="1"/>
</dbReference>
<dbReference type="GO" id="GO:0004527">
    <property type="term" value="F:exonuclease activity"/>
    <property type="evidence" value="ECO:0007669"/>
    <property type="project" value="UniProtKB-ARBA"/>
</dbReference>
<reference evidence="2 3" key="1">
    <citation type="submission" date="2015-04" db="EMBL/GenBank/DDBJ databases">
        <title>Complete Genome Sequence of Brevibacterium flavum ATCC 15168.</title>
        <authorList>
            <person name="Ahn J."/>
            <person name="Park G."/>
            <person name="Jeon W."/>
            <person name="Jang Y."/>
            <person name="Jang M."/>
            <person name="Lee H."/>
            <person name="Lee H."/>
        </authorList>
    </citation>
    <scope>NUCLEOTIDE SEQUENCE [LARGE SCALE GENOMIC DNA]</scope>
    <source>
        <strain evidence="2 3">ATCC 15168</strain>
    </source>
</reference>